<protein>
    <submittedName>
        <fullName evidence="2">(Mediterranean fruit fly) hypothetical protein</fullName>
    </submittedName>
</protein>
<keyword evidence="3" id="KW-1185">Reference proteome</keyword>
<feature type="compositionally biased region" description="Low complexity" evidence="1">
    <location>
        <begin position="141"/>
        <end position="159"/>
    </location>
</feature>
<dbReference type="EMBL" id="CAJHJT010000012">
    <property type="protein sequence ID" value="CAD7000517.1"/>
    <property type="molecule type" value="Genomic_DNA"/>
</dbReference>
<proteinExistence type="predicted"/>
<feature type="compositionally biased region" description="Low complexity" evidence="1">
    <location>
        <begin position="91"/>
        <end position="112"/>
    </location>
</feature>
<feature type="compositionally biased region" description="Low complexity" evidence="1">
    <location>
        <begin position="304"/>
        <end position="330"/>
    </location>
</feature>
<evidence type="ECO:0000313" key="2">
    <source>
        <dbReference type="EMBL" id="CAD7000517.1"/>
    </source>
</evidence>
<evidence type="ECO:0000313" key="3">
    <source>
        <dbReference type="Proteomes" id="UP000606786"/>
    </source>
</evidence>
<comment type="caution">
    <text evidence="2">The sequence shown here is derived from an EMBL/GenBank/DDBJ whole genome shotgun (WGS) entry which is preliminary data.</text>
</comment>
<feature type="region of interest" description="Disordered" evidence="1">
    <location>
        <begin position="83"/>
        <end position="114"/>
    </location>
</feature>
<feature type="compositionally biased region" description="Polar residues" evidence="1">
    <location>
        <begin position="332"/>
        <end position="341"/>
    </location>
</feature>
<accession>A0A811URX5</accession>
<reference evidence="2" key="1">
    <citation type="submission" date="2020-11" db="EMBL/GenBank/DDBJ databases">
        <authorList>
            <person name="Whitehead M."/>
        </authorList>
    </citation>
    <scope>NUCLEOTIDE SEQUENCE</scope>
    <source>
        <strain evidence="2">EGII</strain>
    </source>
</reference>
<dbReference type="AlphaFoldDB" id="A0A811URX5"/>
<sequence length="364" mass="39364">MKADAEVMGLNGGSGGGNRLDCVSGGQKYMRTGLISTMPKKQQLQLHLQQQQQQQQQHFGNAGTTSAATTTKPKYSLTLLNMKSGSHHQPHNNNNSSNINNNNNHNNNTSLGGVVGNGVGNCQLHPYRKSPHPHLQPQYAYYQQQQQQQQEQRQTQHLPQSKREQQQQRQQMSQSYYHPPPPPRHQLRVLRLSSAPTGTPEATSATGTAIATKATAAAGTATVNGVVARREVGGDRTSGEFNQRNSAHSEQMLALTPTTGTTPTMAAGTTNTFEGISKQLPDTTTVGCVDDSSDSSVEPIREAAQGAVAATATATTTADATTPNAETPTTDGPMSNVSRVNQQQQQQQLLQLQQQQKANRLWYH</sequence>
<name>A0A811URX5_CERCA</name>
<feature type="region of interest" description="Disordered" evidence="1">
    <location>
        <begin position="304"/>
        <end position="346"/>
    </location>
</feature>
<gene>
    <name evidence="2" type="ORF">CCAP1982_LOCUS8995</name>
</gene>
<organism evidence="2 3">
    <name type="scientific">Ceratitis capitata</name>
    <name type="common">Mediterranean fruit fly</name>
    <name type="synonym">Tephritis capitata</name>
    <dbReference type="NCBI Taxonomy" id="7213"/>
    <lineage>
        <taxon>Eukaryota</taxon>
        <taxon>Metazoa</taxon>
        <taxon>Ecdysozoa</taxon>
        <taxon>Arthropoda</taxon>
        <taxon>Hexapoda</taxon>
        <taxon>Insecta</taxon>
        <taxon>Pterygota</taxon>
        <taxon>Neoptera</taxon>
        <taxon>Endopterygota</taxon>
        <taxon>Diptera</taxon>
        <taxon>Brachycera</taxon>
        <taxon>Muscomorpha</taxon>
        <taxon>Tephritoidea</taxon>
        <taxon>Tephritidae</taxon>
        <taxon>Ceratitis</taxon>
        <taxon>Ceratitis</taxon>
    </lineage>
</organism>
<dbReference type="Proteomes" id="UP000606786">
    <property type="component" value="Unassembled WGS sequence"/>
</dbReference>
<feature type="region of interest" description="Disordered" evidence="1">
    <location>
        <begin position="48"/>
        <end position="70"/>
    </location>
</feature>
<evidence type="ECO:0000256" key="1">
    <source>
        <dbReference type="SAM" id="MobiDB-lite"/>
    </source>
</evidence>
<feature type="region of interest" description="Disordered" evidence="1">
    <location>
        <begin position="141"/>
        <end position="186"/>
    </location>
</feature>